<dbReference type="PhylomeDB" id="B4MJY2"/>
<sequence>MYSIPQQVTHQTQTVPQPNPHPVCVPLLMVDEDGKKRYCYHGGKCRCENCAKIRQQQMDEMDRQLFAYIEHDRLKLEPSIRQVRPRQYRLEATRTSPEMAMRLLKDHEKLRAENPLYYLPYKYYMGRNAWRVPGPQHVGTQTEIRIGNWGIDGCPCADKTACWDI</sequence>
<proteinExistence type="predicted"/>
<protein>
    <submittedName>
        <fullName evidence="1">Uncharacterized protein</fullName>
    </submittedName>
</protein>
<dbReference type="OMA" id="PNKSLCY"/>
<reference evidence="1 2" key="1">
    <citation type="journal article" date="2007" name="Nature">
        <title>Evolution of genes and genomes on the Drosophila phylogeny.</title>
        <authorList>
            <consortium name="Drosophila 12 Genomes Consortium"/>
            <person name="Clark A.G."/>
            <person name="Eisen M.B."/>
            <person name="Smith D.R."/>
            <person name="Bergman C.M."/>
            <person name="Oliver B."/>
            <person name="Markow T.A."/>
            <person name="Kaufman T.C."/>
            <person name="Kellis M."/>
            <person name="Gelbart W."/>
            <person name="Iyer V.N."/>
            <person name="Pollard D.A."/>
            <person name="Sackton T.B."/>
            <person name="Larracuente A.M."/>
            <person name="Singh N.D."/>
            <person name="Abad J.P."/>
            <person name="Abt D.N."/>
            <person name="Adryan B."/>
            <person name="Aguade M."/>
            <person name="Akashi H."/>
            <person name="Anderson W.W."/>
            <person name="Aquadro C.F."/>
            <person name="Ardell D.H."/>
            <person name="Arguello R."/>
            <person name="Artieri C.G."/>
            <person name="Barbash D.A."/>
            <person name="Barker D."/>
            <person name="Barsanti P."/>
            <person name="Batterham P."/>
            <person name="Batzoglou S."/>
            <person name="Begun D."/>
            <person name="Bhutkar A."/>
            <person name="Blanco E."/>
            <person name="Bosak S.A."/>
            <person name="Bradley R.K."/>
            <person name="Brand A.D."/>
            <person name="Brent M.R."/>
            <person name="Brooks A.N."/>
            <person name="Brown R.H."/>
            <person name="Butlin R.K."/>
            <person name="Caggese C."/>
            <person name="Calvi B.R."/>
            <person name="Bernardo de Carvalho A."/>
            <person name="Caspi A."/>
            <person name="Castrezana S."/>
            <person name="Celniker S.E."/>
            <person name="Chang J.L."/>
            <person name="Chapple C."/>
            <person name="Chatterji S."/>
            <person name="Chinwalla A."/>
            <person name="Civetta A."/>
            <person name="Clifton S.W."/>
            <person name="Comeron J.M."/>
            <person name="Costello J.C."/>
            <person name="Coyne J.A."/>
            <person name="Daub J."/>
            <person name="David R.G."/>
            <person name="Delcher A.L."/>
            <person name="Delehaunty K."/>
            <person name="Do C.B."/>
            <person name="Ebling H."/>
            <person name="Edwards K."/>
            <person name="Eickbush T."/>
            <person name="Evans J.D."/>
            <person name="Filipski A."/>
            <person name="Findeiss S."/>
            <person name="Freyhult E."/>
            <person name="Fulton L."/>
            <person name="Fulton R."/>
            <person name="Garcia A.C."/>
            <person name="Gardiner A."/>
            <person name="Garfield D.A."/>
            <person name="Garvin B.E."/>
            <person name="Gibson G."/>
            <person name="Gilbert D."/>
            <person name="Gnerre S."/>
            <person name="Godfrey J."/>
            <person name="Good R."/>
            <person name="Gotea V."/>
            <person name="Gravely B."/>
            <person name="Greenberg A.J."/>
            <person name="Griffiths-Jones S."/>
            <person name="Gross S."/>
            <person name="Guigo R."/>
            <person name="Gustafson E.A."/>
            <person name="Haerty W."/>
            <person name="Hahn M.W."/>
            <person name="Halligan D.L."/>
            <person name="Halpern A.L."/>
            <person name="Halter G.M."/>
            <person name="Han M.V."/>
            <person name="Heger A."/>
            <person name="Hillier L."/>
            <person name="Hinrichs A.S."/>
            <person name="Holmes I."/>
            <person name="Hoskins R.A."/>
            <person name="Hubisz M.J."/>
            <person name="Hultmark D."/>
            <person name="Huntley M.A."/>
            <person name="Jaffe D.B."/>
            <person name="Jagadeeshan S."/>
            <person name="Jeck W.R."/>
            <person name="Johnson J."/>
            <person name="Jones C.D."/>
            <person name="Jordan W.C."/>
            <person name="Karpen G.H."/>
            <person name="Kataoka E."/>
            <person name="Keightley P.D."/>
            <person name="Kheradpour P."/>
            <person name="Kirkness E.F."/>
            <person name="Koerich L.B."/>
            <person name="Kristiansen K."/>
            <person name="Kudrna D."/>
            <person name="Kulathinal R.J."/>
            <person name="Kumar S."/>
            <person name="Kwok R."/>
            <person name="Lander E."/>
            <person name="Langley C.H."/>
            <person name="Lapoint R."/>
            <person name="Lazzaro B.P."/>
            <person name="Lee S.J."/>
            <person name="Levesque L."/>
            <person name="Li R."/>
            <person name="Lin C.F."/>
            <person name="Lin M.F."/>
            <person name="Lindblad-Toh K."/>
            <person name="Llopart A."/>
            <person name="Long M."/>
            <person name="Low L."/>
            <person name="Lozovsky E."/>
            <person name="Lu J."/>
            <person name="Luo M."/>
            <person name="Machado C.A."/>
            <person name="Makalowski W."/>
            <person name="Marzo M."/>
            <person name="Matsuda M."/>
            <person name="Matzkin L."/>
            <person name="McAllister B."/>
            <person name="McBride C.S."/>
            <person name="McKernan B."/>
            <person name="McKernan K."/>
            <person name="Mendez-Lago M."/>
            <person name="Minx P."/>
            <person name="Mollenhauer M.U."/>
            <person name="Montooth K."/>
            <person name="Mount S.M."/>
            <person name="Mu X."/>
            <person name="Myers E."/>
            <person name="Negre B."/>
            <person name="Newfeld S."/>
            <person name="Nielsen R."/>
            <person name="Noor M.A."/>
            <person name="O'Grady P."/>
            <person name="Pachter L."/>
            <person name="Papaceit M."/>
            <person name="Parisi M.J."/>
            <person name="Parisi M."/>
            <person name="Parts L."/>
            <person name="Pedersen J.S."/>
            <person name="Pesole G."/>
            <person name="Phillippy A.M."/>
            <person name="Ponting C.P."/>
            <person name="Pop M."/>
            <person name="Porcelli D."/>
            <person name="Powell J.R."/>
            <person name="Prohaska S."/>
            <person name="Pruitt K."/>
            <person name="Puig M."/>
            <person name="Quesneville H."/>
            <person name="Ram K.R."/>
            <person name="Rand D."/>
            <person name="Rasmussen M.D."/>
            <person name="Reed L.K."/>
            <person name="Reenan R."/>
            <person name="Reily A."/>
            <person name="Remington K.A."/>
            <person name="Rieger T.T."/>
            <person name="Ritchie M.G."/>
            <person name="Robin C."/>
            <person name="Rogers Y.H."/>
            <person name="Rohde C."/>
            <person name="Rozas J."/>
            <person name="Rubenfield M.J."/>
            <person name="Ruiz A."/>
            <person name="Russo S."/>
            <person name="Salzberg S.L."/>
            <person name="Sanchez-Gracia A."/>
            <person name="Saranga D.J."/>
            <person name="Sato H."/>
            <person name="Schaeffer S.W."/>
            <person name="Schatz M.C."/>
            <person name="Schlenke T."/>
            <person name="Schwartz R."/>
            <person name="Segarra C."/>
            <person name="Singh R.S."/>
            <person name="Sirot L."/>
            <person name="Sirota M."/>
            <person name="Sisneros N.B."/>
            <person name="Smith C.D."/>
            <person name="Smith T.F."/>
            <person name="Spieth J."/>
            <person name="Stage D.E."/>
            <person name="Stark A."/>
            <person name="Stephan W."/>
            <person name="Strausberg R.L."/>
            <person name="Strempel S."/>
            <person name="Sturgill D."/>
            <person name="Sutton G."/>
            <person name="Sutton G.G."/>
            <person name="Tao W."/>
            <person name="Teichmann S."/>
            <person name="Tobari Y.N."/>
            <person name="Tomimura Y."/>
            <person name="Tsolas J.M."/>
            <person name="Valente V.L."/>
            <person name="Venter E."/>
            <person name="Venter J.C."/>
            <person name="Vicario S."/>
            <person name="Vieira F.G."/>
            <person name="Vilella A.J."/>
            <person name="Villasante A."/>
            <person name="Walenz B."/>
            <person name="Wang J."/>
            <person name="Wasserman M."/>
            <person name="Watts T."/>
            <person name="Wilson D."/>
            <person name="Wilson R.K."/>
            <person name="Wing R.A."/>
            <person name="Wolfner M.F."/>
            <person name="Wong A."/>
            <person name="Wong G.K."/>
            <person name="Wu C.I."/>
            <person name="Wu G."/>
            <person name="Yamamoto D."/>
            <person name="Yang H.P."/>
            <person name="Yang S.P."/>
            <person name="Yorke J.A."/>
            <person name="Yoshida K."/>
            <person name="Zdobnov E."/>
            <person name="Zhang P."/>
            <person name="Zhang Y."/>
            <person name="Zimin A.V."/>
            <person name="Baldwin J."/>
            <person name="Abdouelleil A."/>
            <person name="Abdulkadir J."/>
            <person name="Abebe A."/>
            <person name="Abera B."/>
            <person name="Abreu J."/>
            <person name="Acer S.C."/>
            <person name="Aftuck L."/>
            <person name="Alexander A."/>
            <person name="An P."/>
            <person name="Anderson E."/>
            <person name="Anderson S."/>
            <person name="Arachi H."/>
            <person name="Azer M."/>
            <person name="Bachantsang P."/>
            <person name="Barry A."/>
            <person name="Bayul T."/>
            <person name="Berlin A."/>
            <person name="Bessette D."/>
            <person name="Bloom T."/>
            <person name="Blye J."/>
            <person name="Boguslavskiy L."/>
            <person name="Bonnet C."/>
            <person name="Boukhgalter B."/>
            <person name="Bourzgui I."/>
            <person name="Brown A."/>
            <person name="Cahill P."/>
            <person name="Channer S."/>
            <person name="Cheshatsang Y."/>
            <person name="Chuda L."/>
            <person name="Citroen M."/>
            <person name="Collymore A."/>
            <person name="Cooke P."/>
            <person name="Costello M."/>
            <person name="D'Aco K."/>
            <person name="Daza R."/>
            <person name="De Haan G."/>
            <person name="DeGray S."/>
            <person name="DeMaso C."/>
            <person name="Dhargay N."/>
            <person name="Dooley K."/>
            <person name="Dooley E."/>
            <person name="Doricent M."/>
            <person name="Dorje P."/>
            <person name="Dorjee K."/>
            <person name="Dupes A."/>
            <person name="Elong R."/>
            <person name="Falk J."/>
            <person name="Farina A."/>
            <person name="Faro S."/>
            <person name="Ferguson D."/>
            <person name="Fisher S."/>
            <person name="Foley C.D."/>
            <person name="Franke A."/>
            <person name="Friedrich D."/>
            <person name="Gadbois L."/>
            <person name="Gearin G."/>
            <person name="Gearin C.R."/>
            <person name="Giannoukos G."/>
            <person name="Goode T."/>
            <person name="Graham J."/>
            <person name="Grandbois E."/>
            <person name="Grewal S."/>
            <person name="Gyaltsen K."/>
            <person name="Hafez N."/>
            <person name="Hagos B."/>
            <person name="Hall J."/>
            <person name="Henson C."/>
            <person name="Hollinger A."/>
            <person name="Honan T."/>
            <person name="Huard M.D."/>
            <person name="Hughes L."/>
            <person name="Hurhula B."/>
            <person name="Husby M.E."/>
            <person name="Kamat A."/>
            <person name="Kanga B."/>
            <person name="Kashin S."/>
            <person name="Khazanovich D."/>
            <person name="Kisner P."/>
            <person name="Lance K."/>
            <person name="Lara M."/>
            <person name="Lee W."/>
            <person name="Lennon N."/>
            <person name="Letendre F."/>
            <person name="LeVine R."/>
            <person name="Lipovsky A."/>
            <person name="Liu X."/>
            <person name="Liu J."/>
            <person name="Liu S."/>
            <person name="Lokyitsang T."/>
            <person name="Lokyitsang Y."/>
            <person name="Lubonja R."/>
            <person name="Lui A."/>
            <person name="MacDonald P."/>
            <person name="Magnisalis V."/>
            <person name="Maru K."/>
            <person name="Matthews C."/>
            <person name="McCusker W."/>
            <person name="McDonough S."/>
            <person name="Mehta T."/>
            <person name="Meldrim J."/>
            <person name="Meneus L."/>
            <person name="Mihai O."/>
            <person name="Mihalev A."/>
            <person name="Mihova T."/>
            <person name="Mittelman R."/>
            <person name="Mlenga V."/>
            <person name="Montmayeur A."/>
            <person name="Mulrain L."/>
            <person name="Navidi A."/>
            <person name="Naylor J."/>
            <person name="Negash T."/>
            <person name="Nguyen T."/>
            <person name="Nguyen N."/>
            <person name="Nicol R."/>
            <person name="Norbu C."/>
            <person name="Norbu N."/>
            <person name="Novod N."/>
            <person name="O'Neill B."/>
            <person name="Osman S."/>
            <person name="Markiewicz E."/>
            <person name="Oyono O.L."/>
            <person name="Patti C."/>
            <person name="Phunkhang P."/>
            <person name="Pierre F."/>
            <person name="Priest M."/>
            <person name="Raghuraman S."/>
            <person name="Rege F."/>
            <person name="Reyes R."/>
            <person name="Rise C."/>
            <person name="Rogov P."/>
            <person name="Ross K."/>
            <person name="Ryan E."/>
            <person name="Settipalli S."/>
            <person name="Shea T."/>
            <person name="Sherpa N."/>
            <person name="Shi L."/>
            <person name="Shih D."/>
            <person name="Sparrow T."/>
            <person name="Spaulding J."/>
            <person name="Stalker J."/>
            <person name="Stange-Thomann N."/>
            <person name="Stavropoulos S."/>
            <person name="Stone C."/>
            <person name="Strader C."/>
            <person name="Tesfaye S."/>
            <person name="Thomson T."/>
            <person name="Thoulutsang Y."/>
            <person name="Thoulutsang D."/>
            <person name="Topham K."/>
            <person name="Topping I."/>
            <person name="Tsamla T."/>
            <person name="Vassiliev H."/>
            <person name="Vo A."/>
            <person name="Wangchuk T."/>
            <person name="Wangdi T."/>
            <person name="Weiand M."/>
            <person name="Wilkinson J."/>
            <person name="Wilson A."/>
            <person name="Yadav S."/>
            <person name="Young G."/>
            <person name="Yu Q."/>
            <person name="Zembek L."/>
            <person name="Zhong D."/>
            <person name="Zimmer A."/>
            <person name="Zwirko Z."/>
            <person name="Jaffe D.B."/>
            <person name="Alvarez P."/>
            <person name="Brockman W."/>
            <person name="Butler J."/>
            <person name="Chin C."/>
            <person name="Gnerre S."/>
            <person name="Grabherr M."/>
            <person name="Kleber M."/>
            <person name="Mauceli E."/>
            <person name="MacCallum I."/>
        </authorList>
    </citation>
    <scope>NUCLEOTIDE SEQUENCE [LARGE SCALE GENOMIC DNA]</scope>
    <source>
        <strain evidence="2">Tucson 14030-0811.24</strain>
    </source>
</reference>
<dbReference type="HOGENOM" id="CLU_1620760_0_0_1"/>
<dbReference type="InParanoid" id="B4MJY2"/>
<dbReference type="eggNOG" id="ENOG502T90I">
    <property type="taxonomic scope" value="Eukaryota"/>
</dbReference>
<dbReference type="AlphaFoldDB" id="B4MJY2"/>
<dbReference type="KEGG" id="dwi:6638275"/>
<gene>
    <name evidence="1" type="primary">Dwil\GK19317</name>
    <name evidence="1" type="ORF">Dwil_GK19317</name>
</gene>
<accession>B4MJY2</accession>
<dbReference type="OrthoDB" id="7880966at2759"/>
<dbReference type="Proteomes" id="UP000007798">
    <property type="component" value="Unassembled WGS sequence"/>
</dbReference>
<evidence type="ECO:0000313" key="1">
    <source>
        <dbReference type="EMBL" id="EDW72421.1"/>
    </source>
</evidence>
<evidence type="ECO:0000313" key="2">
    <source>
        <dbReference type="Proteomes" id="UP000007798"/>
    </source>
</evidence>
<organism evidence="1 2">
    <name type="scientific">Drosophila willistoni</name>
    <name type="common">Fruit fly</name>
    <dbReference type="NCBI Taxonomy" id="7260"/>
    <lineage>
        <taxon>Eukaryota</taxon>
        <taxon>Metazoa</taxon>
        <taxon>Ecdysozoa</taxon>
        <taxon>Arthropoda</taxon>
        <taxon>Hexapoda</taxon>
        <taxon>Insecta</taxon>
        <taxon>Pterygota</taxon>
        <taxon>Neoptera</taxon>
        <taxon>Endopterygota</taxon>
        <taxon>Diptera</taxon>
        <taxon>Brachycera</taxon>
        <taxon>Muscomorpha</taxon>
        <taxon>Ephydroidea</taxon>
        <taxon>Drosophilidae</taxon>
        <taxon>Drosophila</taxon>
        <taxon>Sophophora</taxon>
    </lineage>
</organism>
<name>B4MJY2_DROWI</name>
<dbReference type="STRING" id="7260.B4MJY2"/>
<dbReference type="EMBL" id="CH963846">
    <property type="protein sequence ID" value="EDW72421.1"/>
    <property type="molecule type" value="Genomic_DNA"/>
</dbReference>
<keyword evidence="2" id="KW-1185">Reference proteome</keyword>